<evidence type="ECO:0000259" key="1">
    <source>
        <dbReference type="Pfam" id="PF00391"/>
    </source>
</evidence>
<organism evidence="3 4">
    <name type="scientific">Desulfoscipio gibsoniae DSM 7213</name>
    <dbReference type="NCBI Taxonomy" id="767817"/>
    <lineage>
        <taxon>Bacteria</taxon>
        <taxon>Bacillati</taxon>
        <taxon>Bacillota</taxon>
        <taxon>Clostridia</taxon>
        <taxon>Eubacteriales</taxon>
        <taxon>Desulfallaceae</taxon>
        <taxon>Desulfoscipio</taxon>
    </lineage>
</organism>
<dbReference type="InterPro" id="IPR008279">
    <property type="entry name" value="PEP-util_enz_mobile_dom"/>
</dbReference>
<evidence type="ECO:0000259" key="2">
    <source>
        <dbReference type="Pfam" id="PF01326"/>
    </source>
</evidence>
<gene>
    <name evidence="3" type="ORF">Desgi_1019</name>
</gene>
<dbReference type="KEGG" id="dgi:Desgi_1019"/>
<dbReference type="OrthoDB" id="9765468at2"/>
<dbReference type="PANTHER" id="PTHR43615">
    <property type="entry name" value="PHOSPHOENOLPYRUVATE SYNTHASE-RELATED"/>
    <property type="match status" value="1"/>
</dbReference>
<dbReference type="SUPFAM" id="SSF56059">
    <property type="entry name" value="Glutathione synthetase ATP-binding domain-like"/>
    <property type="match status" value="1"/>
</dbReference>
<dbReference type="AlphaFoldDB" id="R4KJ80"/>
<evidence type="ECO:0000313" key="4">
    <source>
        <dbReference type="Proteomes" id="UP000013520"/>
    </source>
</evidence>
<feature type="domain" description="Pyruvate phosphate dikinase AMP/ATP-binding" evidence="2">
    <location>
        <begin position="22"/>
        <end position="359"/>
    </location>
</feature>
<dbReference type="InterPro" id="IPR013815">
    <property type="entry name" value="ATP_grasp_subdomain_1"/>
</dbReference>
<evidence type="ECO:0000313" key="3">
    <source>
        <dbReference type="EMBL" id="AGL00555.1"/>
    </source>
</evidence>
<dbReference type="InterPro" id="IPR002192">
    <property type="entry name" value="PPDK_AMP/ATP-bd"/>
</dbReference>
<dbReference type="InterPro" id="IPR036637">
    <property type="entry name" value="Phosphohistidine_dom_sf"/>
</dbReference>
<sequence>MTQSVTKCFLNWAEAFHFGARHAGGKGWNLGRLARYGFSIPAGGVLTTRAYAEFMSFNGLQELVQNIASSVTAANLNETESQDRLTELRNKIRGGAVPQHVTAEIINLLKSPDLADKSLAVRSSAAAEDSALASFAGIHESFLNVHGLDNILTAVKECYASLWSPRAVAYRRKINISDNDTAMAVVIMAMVEARAAGVGFTCDPRSGRQDVLVVSANFGLGESVVTGAVEPDTYYLDALPWKAVPGLIERKTGRKEGVTILKKEWGHTSALGSSLEGRGMSPNKEWGTQFVHDEQLSRRQVLSDKEIEELGLLLLRVLDALGDGEQHQDVEWVFDGRNFVLVQARPVTALPRNTFAAIKDQPDIWSNGNYRDAVPMVQSPLNRRLSIDMIDTIHEASYTRIGYQLPQGFRFSKFFNGRLYANIAALQWAWYDSMGILPRDVNSFWGGHQPEIEIKEPEPYQGDTGMKRLERLQKSGLLMDEAVKNAPETFSRVLHSVKILIEKDFGQWQDTEFINIYNELGRLVKEYAREFRFLSGTGASAVSSLFTVLTQYLGHRAAMAFNALMVGSDAGITSADHGYRLVELAELARRDNDAAGFFNATVFKPLTWEEQLPEDSPFKQAFREFLNEFGHRAVYELDIRNPRWQEDPTYLLDVIRSTIDTADFGKLRAGQKDKYEQVWREIKNNVPVNEHSSIEKWVGEAQAGAAVREMTKSVVVKAINVYRIMALELGSRFCLRGIIAEQADIFFCTWPELFSVLTGAWDGAGLKELIVRRKALMNKMESISPPDIIFGETPRYTEPVTLNLDSGLQGVAVAAGKASGAACLINHPAEGTELQPGDVLVAPSTDPAWTPLFLKACAVVMETGGFMSHGAIVAREYGIPAVVNIPGIMKVIKDGQKITVDGDEGRVFV</sequence>
<dbReference type="Gene3D" id="3.30.470.20">
    <property type="entry name" value="ATP-grasp fold, B domain"/>
    <property type="match status" value="1"/>
</dbReference>
<dbReference type="eggNOG" id="COG3848">
    <property type="taxonomic scope" value="Bacteria"/>
</dbReference>
<dbReference type="Gene3D" id="3.30.1490.20">
    <property type="entry name" value="ATP-grasp fold, A domain"/>
    <property type="match status" value="1"/>
</dbReference>
<dbReference type="STRING" id="767817.Desgi_1019"/>
<dbReference type="Proteomes" id="UP000013520">
    <property type="component" value="Chromosome"/>
</dbReference>
<dbReference type="PANTHER" id="PTHR43615:SF1">
    <property type="entry name" value="PPDK_N DOMAIN-CONTAINING PROTEIN"/>
    <property type="match status" value="1"/>
</dbReference>
<feature type="domain" description="PEP-utilising enzyme mobile" evidence="1">
    <location>
        <begin position="835"/>
        <end position="905"/>
    </location>
</feature>
<dbReference type="Pfam" id="PF00391">
    <property type="entry name" value="PEP-utilizers"/>
    <property type="match status" value="1"/>
</dbReference>
<name>R4KJ80_9FIRM</name>
<dbReference type="Pfam" id="PF01326">
    <property type="entry name" value="PPDK_N"/>
    <property type="match status" value="1"/>
</dbReference>
<protein>
    <submittedName>
        <fullName evidence="3">Phosphoenolpyruvate synthase/pyruvate phosphate dikinase</fullName>
    </submittedName>
</protein>
<dbReference type="EMBL" id="CP003273">
    <property type="protein sequence ID" value="AGL00555.1"/>
    <property type="molecule type" value="Genomic_DNA"/>
</dbReference>
<dbReference type="eggNOG" id="COG0574">
    <property type="taxonomic scope" value="Bacteria"/>
</dbReference>
<dbReference type="HOGENOM" id="CLU_005950_0_0_9"/>
<keyword evidence="4" id="KW-1185">Reference proteome</keyword>
<keyword evidence="3" id="KW-0808">Transferase</keyword>
<dbReference type="GO" id="GO:0016301">
    <property type="term" value="F:kinase activity"/>
    <property type="evidence" value="ECO:0007669"/>
    <property type="project" value="UniProtKB-KW"/>
</dbReference>
<accession>R4KJ80</accession>
<dbReference type="InterPro" id="IPR051549">
    <property type="entry name" value="PEP_Utilizing_Enz"/>
</dbReference>
<reference evidence="3 4" key="1">
    <citation type="submission" date="2012-01" db="EMBL/GenBank/DDBJ databases">
        <title>Complete sequence of Desulfotomaculum gibsoniae DSM 7213.</title>
        <authorList>
            <consortium name="US DOE Joint Genome Institute"/>
            <person name="Lucas S."/>
            <person name="Han J."/>
            <person name="Lapidus A."/>
            <person name="Cheng J.-F."/>
            <person name="Goodwin L."/>
            <person name="Pitluck S."/>
            <person name="Peters L."/>
            <person name="Ovchinnikova G."/>
            <person name="Teshima H."/>
            <person name="Detter J.C."/>
            <person name="Han C."/>
            <person name="Tapia R."/>
            <person name="Land M."/>
            <person name="Hauser L."/>
            <person name="Kyrpides N."/>
            <person name="Ivanova N."/>
            <person name="Pagani I."/>
            <person name="Parshina S."/>
            <person name="Plugge C."/>
            <person name="Muyzer G."/>
            <person name="Kuever J."/>
            <person name="Ivanova A."/>
            <person name="Nazina T."/>
            <person name="Klenk H.-P."/>
            <person name="Brambilla E."/>
            <person name="Spring S."/>
            <person name="Stams A.F."/>
            <person name="Woyke T."/>
        </authorList>
    </citation>
    <scope>NUCLEOTIDE SEQUENCE [LARGE SCALE GENOMIC DNA]</scope>
    <source>
        <strain evidence="3 4">DSM 7213</strain>
    </source>
</reference>
<proteinExistence type="predicted"/>
<keyword evidence="3" id="KW-0418">Kinase</keyword>
<keyword evidence="3" id="KW-0670">Pyruvate</keyword>
<dbReference type="SUPFAM" id="SSF52009">
    <property type="entry name" value="Phosphohistidine domain"/>
    <property type="match status" value="1"/>
</dbReference>
<dbReference type="Gene3D" id="3.50.30.10">
    <property type="entry name" value="Phosphohistidine domain"/>
    <property type="match status" value="1"/>
</dbReference>
<dbReference type="GO" id="GO:0005524">
    <property type="term" value="F:ATP binding"/>
    <property type="evidence" value="ECO:0007669"/>
    <property type="project" value="InterPro"/>
</dbReference>
<dbReference type="RefSeq" id="WP_006521214.1">
    <property type="nucleotide sequence ID" value="NC_021184.1"/>
</dbReference>